<dbReference type="Proteomes" id="UP000018198">
    <property type="component" value="Unassembled WGS sequence"/>
</dbReference>
<sequence length="500" mass="56791">MILIRVDASTDIGSGHLMRCLALAQGWKNRAKKVIFVMATEASGLVNRLESEAIEVIKLSVELGSFEDAQQTADSAKKLGINWIVIDGYHFDSHYQKIIKSSGLKLFLIDDYGQTNDYCADFVLNQNISADESLYRNRNYNTQLLLGTQYVMLRQEFLTWQGWQRQVPKSGCKILVSLGGGDPDNVTEKVIKALQQLEQKTLEVIVIVGGTNPYYDRLKLAIQGFSCPIQIKKNISNMPELMAWADLAITAGGSTCWELAFLGLPSIVIILADNQQKIAEKLDQMGLIINLGWHETVSLESIKNTTKKLQYSQELREKMSRLGQQLIDGQGVTRILTKLDKNCLHLRPTNSEDCQLLWQWVNDPVVRKWAFSSNPISWENHCQWFALKLQDNNCYIFIALDKQDEPIGQIRFDVDENNYQADIDVSIAPEKRGLGYGSLLIKTGVKKIFTFPSVSSVHAYIKEDNKASIRAFEKAQFKLLGREKIQGYFTLHYWKVREHS</sequence>
<dbReference type="AlphaFoldDB" id="T2J3X9"/>
<keyword evidence="4" id="KW-0548">Nucleotidyltransferase</keyword>
<dbReference type="InterPro" id="IPR020023">
    <property type="entry name" value="PseG"/>
</dbReference>
<dbReference type="PANTHER" id="PTHR43415:SF3">
    <property type="entry name" value="GNAT-FAMILY ACETYLTRANSFERASE"/>
    <property type="match status" value="1"/>
</dbReference>
<dbReference type="SUPFAM" id="SSF53756">
    <property type="entry name" value="UDP-Glycosyltransferase/glycogen phosphorylase"/>
    <property type="match status" value="1"/>
</dbReference>
<dbReference type="Gene3D" id="3.40.50.2000">
    <property type="entry name" value="Glycogen Phosphorylase B"/>
    <property type="match status" value="1"/>
</dbReference>
<protein>
    <submittedName>
        <fullName evidence="4">N-Acetylneuraminate cytidylyltransferase</fullName>
        <ecNumber evidence="4">2.7.7.43</ecNumber>
    </submittedName>
</protein>
<name>T2J3X9_CROWT</name>
<proteinExistence type="predicted"/>
<comment type="caution">
    <text evidence="4">The sequence shown here is derived from an EMBL/GenBank/DDBJ whole genome shotgun (WGS) entry which is preliminary data.</text>
</comment>
<evidence type="ECO:0000256" key="2">
    <source>
        <dbReference type="PIRSR" id="PIRSR620023-2"/>
    </source>
</evidence>
<dbReference type="EC" id="2.7.7.43" evidence="4"/>
<dbReference type="NCBIfam" id="TIGR03590">
    <property type="entry name" value="PseG"/>
    <property type="match status" value="1"/>
</dbReference>
<dbReference type="GO" id="GO:0008781">
    <property type="term" value="F:N-acylneuraminate cytidylyltransferase activity"/>
    <property type="evidence" value="ECO:0007669"/>
    <property type="project" value="UniProtKB-EC"/>
</dbReference>
<dbReference type="SUPFAM" id="SSF55729">
    <property type="entry name" value="Acyl-CoA N-acyltransferases (Nat)"/>
    <property type="match status" value="1"/>
</dbReference>
<gene>
    <name evidence="4" type="ORF">CWATWH0401_3415</name>
</gene>
<feature type="binding site" evidence="2">
    <location>
        <position position="258"/>
    </location>
    <ligand>
        <name>substrate</name>
    </ligand>
</feature>
<organism evidence="4 5">
    <name type="scientific">Crocosphaera watsonii WH 0401</name>
    <dbReference type="NCBI Taxonomy" id="555881"/>
    <lineage>
        <taxon>Bacteria</taxon>
        <taxon>Bacillati</taxon>
        <taxon>Cyanobacteriota</taxon>
        <taxon>Cyanophyceae</taxon>
        <taxon>Oscillatoriophycideae</taxon>
        <taxon>Chroococcales</taxon>
        <taxon>Aphanothecaceae</taxon>
        <taxon>Crocosphaera</taxon>
    </lineage>
</organism>
<evidence type="ECO:0000313" key="4">
    <source>
        <dbReference type="EMBL" id="CCQ59836.1"/>
    </source>
</evidence>
<dbReference type="Gene3D" id="3.40.50.11190">
    <property type="match status" value="1"/>
</dbReference>
<dbReference type="InterPro" id="IPR000182">
    <property type="entry name" value="GNAT_dom"/>
</dbReference>
<dbReference type="Gene3D" id="3.40.630.30">
    <property type="match status" value="1"/>
</dbReference>
<reference evidence="4 5" key="2">
    <citation type="submission" date="2013-09" db="EMBL/GenBank/DDBJ databases">
        <title>Whole genome comparison of six Crocosphaera watsonii strains with differing phenotypes.</title>
        <authorList>
            <person name="Bench S.R."/>
            <person name="Heller P."/>
            <person name="Frank I."/>
            <person name="Arciniega M."/>
            <person name="Shilova I.N."/>
            <person name="Zehr J.P."/>
        </authorList>
    </citation>
    <scope>NUCLEOTIDE SEQUENCE [LARGE SCALE GENOMIC DNA]</scope>
    <source>
        <strain evidence="4 5">WH 0401</strain>
    </source>
</reference>
<dbReference type="PANTHER" id="PTHR43415">
    <property type="entry name" value="SPERMIDINE N(1)-ACETYLTRANSFERASE"/>
    <property type="match status" value="1"/>
</dbReference>
<evidence type="ECO:0000313" key="5">
    <source>
        <dbReference type="Proteomes" id="UP000018198"/>
    </source>
</evidence>
<keyword evidence="4" id="KW-0808">Transferase</keyword>
<dbReference type="Pfam" id="PF13302">
    <property type="entry name" value="Acetyltransf_3"/>
    <property type="match status" value="1"/>
</dbReference>
<dbReference type="InterPro" id="IPR016181">
    <property type="entry name" value="Acyl_CoA_acyltransferase"/>
</dbReference>
<dbReference type="PROSITE" id="PS51186">
    <property type="entry name" value="GNAT"/>
    <property type="match status" value="1"/>
</dbReference>
<feature type="binding site" evidence="2">
    <location>
        <position position="154"/>
    </location>
    <ligand>
        <name>substrate</name>
    </ligand>
</feature>
<feature type="active site" description="Proton acceptor" evidence="1">
    <location>
        <position position="16"/>
    </location>
</feature>
<dbReference type="RefSeq" id="WP_021834430.1">
    <property type="nucleotide sequence ID" value="NZ_CAQM01000046.1"/>
</dbReference>
<feature type="domain" description="N-acetyltransferase" evidence="3">
    <location>
        <begin position="344"/>
        <end position="500"/>
    </location>
</feature>
<accession>T2J3X9</accession>
<dbReference type="InterPro" id="IPR007235">
    <property type="entry name" value="Glyco_trans_28_C"/>
</dbReference>
<dbReference type="GO" id="GO:0016747">
    <property type="term" value="F:acyltransferase activity, transferring groups other than amino-acyl groups"/>
    <property type="evidence" value="ECO:0007669"/>
    <property type="project" value="InterPro"/>
</dbReference>
<dbReference type="GO" id="GO:0016758">
    <property type="term" value="F:hexosyltransferase activity"/>
    <property type="evidence" value="ECO:0007669"/>
    <property type="project" value="InterPro"/>
</dbReference>
<dbReference type="Pfam" id="PF04101">
    <property type="entry name" value="Glyco_tran_28_C"/>
    <property type="match status" value="1"/>
</dbReference>
<reference evidence="4 5" key="1">
    <citation type="submission" date="2013-01" db="EMBL/GenBank/DDBJ databases">
        <authorList>
            <person name="Bench S."/>
        </authorList>
    </citation>
    <scope>NUCLEOTIDE SEQUENCE [LARGE SCALE GENOMIC DNA]</scope>
    <source>
        <strain evidence="4 5">WH 0401</strain>
    </source>
</reference>
<dbReference type="EMBL" id="CAQM01000046">
    <property type="protein sequence ID" value="CCQ59836.1"/>
    <property type="molecule type" value="Genomic_DNA"/>
</dbReference>
<evidence type="ECO:0000259" key="3">
    <source>
        <dbReference type="PROSITE" id="PS51186"/>
    </source>
</evidence>
<evidence type="ECO:0000256" key="1">
    <source>
        <dbReference type="PIRSR" id="PIRSR620023-1"/>
    </source>
</evidence>